<keyword evidence="4" id="KW-0396">Initiation factor</keyword>
<reference evidence="4 6" key="1">
    <citation type="submission" date="2011-06" db="EMBL/GenBank/DDBJ databases">
        <authorList>
            <person name="Harkins D.M."/>
            <person name="Madupu R."/>
            <person name="Durkin A.S."/>
            <person name="Torralba M."/>
            <person name="Methe B."/>
            <person name="Sutton G.G."/>
            <person name="Nelson K.E."/>
        </authorList>
    </citation>
    <scope>NUCLEOTIDE SEQUENCE [LARGE SCALE GENOMIC DNA]</scope>
    <source>
        <strain evidence="4 6">SK1060</strain>
    </source>
</reference>
<dbReference type="AlphaFoldDB" id="F9P446"/>
<dbReference type="EMBL" id="BASX01000015">
    <property type="protein sequence ID" value="GAD45151.1"/>
    <property type="molecule type" value="Genomic_DNA"/>
</dbReference>
<feature type="compositionally biased region" description="Polar residues" evidence="2">
    <location>
        <begin position="192"/>
        <end position="203"/>
    </location>
</feature>
<dbReference type="GO" id="GO:0003743">
    <property type="term" value="F:translation initiation factor activity"/>
    <property type="evidence" value="ECO:0007669"/>
    <property type="project" value="UniProtKB-KW"/>
</dbReference>
<dbReference type="Gene3D" id="1.10.10.2480">
    <property type="match status" value="1"/>
</dbReference>
<dbReference type="eggNOG" id="COG3064">
    <property type="taxonomic scope" value="Bacteria"/>
</dbReference>
<name>F9P446_STRCV</name>
<evidence type="ECO:0000256" key="1">
    <source>
        <dbReference type="ARBA" id="ARBA00022490"/>
    </source>
</evidence>
<feature type="region of interest" description="Disordered" evidence="2">
    <location>
        <begin position="53"/>
        <end position="335"/>
    </location>
</feature>
<accession>F9P446</accession>
<sequence>MSKVRLYEIAKELGKESKEVVARAKELGIEVKSHASSVENEVAARITASFSQVAAPKKETNQKSDQPLAKEQQSASAAKEVTMTEKVMPKPAAPTQKSEVERKAAPAKPKSRNFKAEREAKAKEQAERRNKQRENRPQKQQNGEKRNREERNPRNNRNNQNRNDRGNRSEKRDNRDHRNQDNRRQEQNRSNIANQNRPQTNQGPRIDFKARAAALKAEQNAEYARGSEERFKQAQAAKAAQREQKKRKEPVEELFKAAAPIVEATKPAPQSQVAPEAVPTPAVDTRRKKQARPDKKRDDFDREEDGPRKQQKNRSSQNQVRNQKNSNWNHNKKIKKARTIGITLQLQNQLQNASSMNCLKNLNTQKV</sequence>
<feature type="domain" description="Translation initiation factor IF-2 N-terminal" evidence="3">
    <location>
        <begin position="1"/>
        <end position="50"/>
    </location>
</feature>
<reference evidence="5 7" key="2">
    <citation type="submission" date="2013-09" db="EMBL/GenBank/DDBJ databases">
        <title>Genome Sequences of seven clinical isolates and type strains of anginosus group streptococci.</title>
        <authorList>
            <person name="Maruyama F."/>
            <person name="Sakurai A."/>
            <person name="Ogura Y."/>
            <person name="Homma H."/>
            <person name="Takahashi N."/>
            <person name="Ohtsubo Y."/>
            <person name="Hoshino T."/>
            <person name="Okahashi N."/>
            <person name="Nakagawa I."/>
            <person name="Kimura S."/>
            <person name="Fujiwara T."/>
            <person name="Hayashi T."/>
            <person name="Shintani S."/>
        </authorList>
    </citation>
    <scope>NUCLEOTIDE SEQUENCE [LARGE SCALE GENOMIC DNA]</scope>
    <source>
        <strain evidence="5">CCUG 46377</strain>
        <strain evidence="7">CCUG46377</strain>
    </source>
</reference>
<dbReference type="Proteomes" id="UP000003287">
    <property type="component" value="Unassembled WGS sequence"/>
</dbReference>
<dbReference type="EMBL" id="AFUP01000001">
    <property type="protein sequence ID" value="EGV10676.1"/>
    <property type="molecule type" value="Genomic_DNA"/>
</dbReference>
<dbReference type="InterPro" id="IPR006847">
    <property type="entry name" value="IF2_N"/>
</dbReference>
<protein>
    <submittedName>
        <fullName evidence="4">Translation initiation factor IF-2, N-terminal domain protein</fullName>
    </submittedName>
</protein>
<feature type="compositionally biased region" description="Basic and acidic residues" evidence="2">
    <location>
        <begin position="114"/>
        <end position="153"/>
    </location>
</feature>
<evidence type="ECO:0000313" key="5">
    <source>
        <dbReference type="EMBL" id="GAD45151.1"/>
    </source>
</evidence>
<evidence type="ECO:0000256" key="2">
    <source>
        <dbReference type="SAM" id="MobiDB-lite"/>
    </source>
</evidence>
<dbReference type="eggNOG" id="COG0532">
    <property type="taxonomic scope" value="Bacteria"/>
</dbReference>
<keyword evidence="7" id="KW-1185">Reference proteome</keyword>
<dbReference type="Pfam" id="PF04760">
    <property type="entry name" value="IF2_N"/>
    <property type="match status" value="1"/>
</dbReference>
<gene>
    <name evidence="5" type="ORF">ANG5_1679</name>
    <name evidence="4" type="ORF">HMPREF1042_0240</name>
</gene>
<feature type="compositionally biased region" description="Polar residues" evidence="2">
    <location>
        <begin position="313"/>
        <end position="329"/>
    </location>
</feature>
<evidence type="ECO:0000313" key="4">
    <source>
        <dbReference type="EMBL" id="EGV10676.1"/>
    </source>
</evidence>
<feature type="compositionally biased region" description="Basic and acidic residues" evidence="2">
    <location>
        <begin position="162"/>
        <end position="187"/>
    </location>
</feature>
<keyword evidence="4" id="KW-0648">Protein biosynthesis</keyword>
<feature type="compositionally biased region" description="Basic and acidic residues" evidence="2">
    <location>
        <begin position="291"/>
        <end position="308"/>
    </location>
</feature>
<proteinExistence type="predicted"/>
<evidence type="ECO:0000313" key="7">
    <source>
        <dbReference type="Proteomes" id="UP000016985"/>
    </source>
</evidence>
<dbReference type="FunFam" id="1.10.10.2480:FF:000003">
    <property type="entry name" value="Translation initiation factor IF-2"/>
    <property type="match status" value="1"/>
</dbReference>
<evidence type="ECO:0000259" key="3">
    <source>
        <dbReference type="Pfam" id="PF04760"/>
    </source>
</evidence>
<keyword evidence="1" id="KW-0963">Cytoplasm</keyword>
<dbReference type="Proteomes" id="UP000016985">
    <property type="component" value="Unassembled WGS sequence"/>
</dbReference>
<organism evidence="4 6">
    <name type="scientific">Streptococcus constellatus subsp. pharyngis SK1060 = CCUG 46377</name>
    <dbReference type="NCBI Taxonomy" id="1035184"/>
    <lineage>
        <taxon>Bacteria</taxon>
        <taxon>Bacillati</taxon>
        <taxon>Bacillota</taxon>
        <taxon>Bacilli</taxon>
        <taxon>Lactobacillales</taxon>
        <taxon>Streptococcaceae</taxon>
        <taxon>Streptococcus</taxon>
        <taxon>Streptococcus anginosus group</taxon>
    </lineage>
</organism>
<evidence type="ECO:0000313" key="6">
    <source>
        <dbReference type="Proteomes" id="UP000003287"/>
    </source>
</evidence>